<reference evidence="8 9" key="1">
    <citation type="submission" date="2017-06" db="EMBL/GenBank/DDBJ databases">
        <title>Complete genome sequence of Nitrospirillum amazonense strain CBAmC, an endophytic nitrogen-fixing and plant growth-promoting bacterium, isolated from sugarcane.</title>
        <authorList>
            <person name="Schwab S."/>
            <person name="dos Santos Teixeira K.R."/>
            <person name="Simoes Araujo J.L."/>
            <person name="Soares Vidal M."/>
            <person name="Borges de Freitas H.R."/>
            <person name="Rivello Crivelaro A.L."/>
            <person name="Bueno de Camargo Nunes A."/>
            <person name="dos Santos C.M."/>
            <person name="Palmeira da Silva Rosa D."/>
            <person name="da Silva Padilha D."/>
            <person name="da Silva E."/>
            <person name="Araujo Terra L."/>
            <person name="Soares Mendes V."/>
            <person name="Farinelli L."/>
            <person name="Magalhaes Cruz L."/>
            <person name="Baldani J.I."/>
        </authorList>
    </citation>
    <scope>NUCLEOTIDE SEQUENCE [LARGE SCALE GENOMIC DNA]</scope>
    <source>
        <strain evidence="8 9">CBAmC</strain>
    </source>
</reference>
<dbReference type="GO" id="GO:0009360">
    <property type="term" value="C:DNA polymerase III complex"/>
    <property type="evidence" value="ECO:0007669"/>
    <property type="project" value="TreeGrafter"/>
</dbReference>
<evidence type="ECO:0000256" key="5">
    <source>
        <dbReference type="ARBA" id="ARBA00022932"/>
    </source>
</evidence>
<proteinExistence type="inferred from homology"/>
<keyword evidence="9" id="KW-1185">Reference proteome</keyword>
<dbReference type="PANTHER" id="PTHR34388">
    <property type="entry name" value="DNA POLYMERASE III SUBUNIT DELTA"/>
    <property type="match status" value="1"/>
</dbReference>
<dbReference type="KEGG" id="nao:Y958_00275"/>
<dbReference type="GO" id="GO:0006261">
    <property type="term" value="P:DNA-templated DNA replication"/>
    <property type="evidence" value="ECO:0007669"/>
    <property type="project" value="TreeGrafter"/>
</dbReference>
<evidence type="ECO:0000256" key="1">
    <source>
        <dbReference type="ARBA" id="ARBA00012417"/>
    </source>
</evidence>
<dbReference type="NCBIfam" id="TIGR01128">
    <property type="entry name" value="holA"/>
    <property type="match status" value="1"/>
</dbReference>
<dbReference type="PANTHER" id="PTHR34388:SF1">
    <property type="entry name" value="DNA POLYMERASE III SUBUNIT DELTA"/>
    <property type="match status" value="1"/>
</dbReference>
<sequence length="343" mass="37223">MKVQPRNADGFCRNPTAGIVAVLVYGPDTGLVRERGQALSRAIVSDLQDPFRVSDLKAEQISGDGARLNDEMAAIAMTGGRRLVRVRDADESVTVAFQALLKQPPSGDTLCVVEAGDLGKSSKLRALFESDDKAAAIACYVEEEGELAVTIGRILGEHKLTIDTDARDWLAANLVGDRAVARGEVDKLAIYMMGASRVTLEDVRTVIGDSAALDMDEPALAAADGDIASIDRALGRLFAEGTSPVPILRSAQRHFQRLQMAVYHTTRGQTAQQAVKALRPPVFFKMENQMTNQVRRWNLPNLALALDRLMDAEADCKRTNMPDETLCARAFFQVAQLARRSGG</sequence>
<keyword evidence="5" id="KW-0239">DNA-directed DNA polymerase</keyword>
<dbReference type="EC" id="2.7.7.7" evidence="1"/>
<dbReference type="SUPFAM" id="SSF48019">
    <property type="entry name" value="post-AAA+ oligomerization domain-like"/>
    <property type="match status" value="1"/>
</dbReference>
<keyword evidence="2" id="KW-0808">Transferase</keyword>
<dbReference type="GO" id="GO:0003887">
    <property type="term" value="F:DNA-directed DNA polymerase activity"/>
    <property type="evidence" value="ECO:0007669"/>
    <property type="project" value="UniProtKB-KW"/>
</dbReference>
<gene>
    <name evidence="8" type="ORF">Y958_00275</name>
</gene>
<keyword evidence="4" id="KW-0235">DNA replication</keyword>
<dbReference type="InterPro" id="IPR027417">
    <property type="entry name" value="P-loop_NTPase"/>
</dbReference>
<dbReference type="Gene3D" id="1.20.272.10">
    <property type="match status" value="1"/>
</dbReference>
<name>A0A248JLL7_9PROT</name>
<evidence type="ECO:0000313" key="9">
    <source>
        <dbReference type="Proteomes" id="UP000197153"/>
    </source>
</evidence>
<evidence type="ECO:0000256" key="6">
    <source>
        <dbReference type="ARBA" id="ARBA00034754"/>
    </source>
</evidence>
<dbReference type="InterPro" id="IPR008921">
    <property type="entry name" value="DNA_pol3_clamp-load_cplx_C"/>
</dbReference>
<evidence type="ECO:0000313" key="8">
    <source>
        <dbReference type="EMBL" id="ASG19431.1"/>
    </source>
</evidence>
<dbReference type="InterPro" id="IPR005790">
    <property type="entry name" value="DNA_polIII_delta"/>
</dbReference>
<accession>A0A248JLL7</accession>
<keyword evidence="3" id="KW-0548">Nucleotidyltransferase</keyword>
<organism evidence="8 9">
    <name type="scientific">Nitrospirillum viridazoti CBAmc</name>
    <dbReference type="NCBI Taxonomy" id="1441467"/>
    <lineage>
        <taxon>Bacteria</taxon>
        <taxon>Pseudomonadati</taxon>
        <taxon>Pseudomonadota</taxon>
        <taxon>Alphaproteobacteria</taxon>
        <taxon>Rhodospirillales</taxon>
        <taxon>Azospirillaceae</taxon>
        <taxon>Nitrospirillum</taxon>
        <taxon>Nitrospirillum viridazoti</taxon>
    </lineage>
</organism>
<protein>
    <recommendedName>
        <fullName evidence="1">DNA-directed DNA polymerase</fullName>
        <ecNumber evidence="1">2.7.7.7</ecNumber>
    </recommendedName>
</protein>
<dbReference type="Gene3D" id="1.10.8.60">
    <property type="match status" value="1"/>
</dbReference>
<comment type="catalytic activity">
    <reaction evidence="7">
        <text>DNA(n) + a 2'-deoxyribonucleoside 5'-triphosphate = DNA(n+1) + diphosphate</text>
        <dbReference type="Rhea" id="RHEA:22508"/>
        <dbReference type="Rhea" id="RHEA-COMP:17339"/>
        <dbReference type="Rhea" id="RHEA-COMP:17340"/>
        <dbReference type="ChEBI" id="CHEBI:33019"/>
        <dbReference type="ChEBI" id="CHEBI:61560"/>
        <dbReference type="ChEBI" id="CHEBI:173112"/>
        <dbReference type="EC" id="2.7.7.7"/>
    </reaction>
</comment>
<dbReference type="Gene3D" id="3.40.50.300">
    <property type="entry name" value="P-loop containing nucleotide triphosphate hydrolases"/>
    <property type="match status" value="1"/>
</dbReference>
<comment type="similarity">
    <text evidence="6">Belongs to the DNA polymerase HolA subunit family.</text>
</comment>
<evidence type="ECO:0000256" key="2">
    <source>
        <dbReference type="ARBA" id="ARBA00022679"/>
    </source>
</evidence>
<dbReference type="SUPFAM" id="SSF52540">
    <property type="entry name" value="P-loop containing nucleoside triphosphate hydrolases"/>
    <property type="match status" value="1"/>
</dbReference>
<dbReference type="GO" id="GO:0003677">
    <property type="term" value="F:DNA binding"/>
    <property type="evidence" value="ECO:0007669"/>
    <property type="project" value="InterPro"/>
</dbReference>
<evidence type="ECO:0000256" key="4">
    <source>
        <dbReference type="ARBA" id="ARBA00022705"/>
    </source>
</evidence>
<evidence type="ECO:0000256" key="3">
    <source>
        <dbReference type="ARBA" id="ARBA00022695"/>
    </source>
</evidence>
<dbReference type="AlphaFoldDB" id="A0A248JLL7"/>
<dbReference type="Proteomes" id="UP000197153">
    <property type="component" value="Chromosome 1"/>
</dbReference>
<dbReference type="EMBL" id="CP022110">
    <property type="protein sequence ID" value="ASG19431.1"/>
    <property type="molecule type" value="Genomic_DNA"/>
</dbReference>
<dbReference type="RefSeq" id="WP_088870442.1">
    <property type="nucleotide sequence ID" value="NZ_CP022110.1"/>
</dbReference>
<evidence type="ECO:0000256" key="7">
    <source>
        <dbReference type="ARBA" id="ARBA00049244"/>
    </source>
</evidence>